<protein>
    <recommendedName>
        <fullName evidence="4">Monodehydroascorbate reductase</fullName>
    </recommendedName>
</protein>
<evidence type="ECO:0008006" key="4">
    <source>
        <dbReference type="Google" id="ProtNLM"/>
    </source>
</evidence>
<evidence type="ECO:0000313" key="3">
    <source>
        <dbReference type="Proteomes" id="UP001151760"/>
    </source>
</evidence>
<evidence type="ECO:0000256" key="1">
    <source>
        <dbReference type="SAM" id="MobiDB-lite"/>
    </source>
</evidence>
<proteinExistence type="predicted"/>
<feature type="region of interest" description="Disordered" evidence="1">
    <location>
        <begin position="658"/>
        <end position="696"/>
    </location>
</feature>
<feature type="compositionally biased region" description="Low complexity" evidence="1">
    <location>
        <begin position="372"/>
        <end position="392"/>
    </location>
</feature>
<reference evidence="2" key="1">
    <citation type="journal article" date="2022" name="Int. J. Mol. Sci.">
        <title>Draft Genome of Tanacetum Coccineum: Genomic Comparison of Closely Related Tanacetum-Family Plants.</title>
        <authorList>
            <person name="Yamashiro T."/>
            <person name="Shiraishi A."/>
            <person name="Nakayama K."/>
            <person name="Satake H."/>
        </authorList>
    </citation>
    <scope>NUCLEOTIDE SEQUENCE</scope>
</reference>
<feature type="region of interest" description="Disordered" evidence="1">
    <location>
        <begin position="893"/>
        <end position="941"/>
    </location>
</feature>
<feature type="compositionally biased region" description="Basic residues" evidence="1">
    <location>
        <begin position="400"/>
        <end position="414"/>
    </location>
</feature>
<dbReference type="EMBL" id="BQNB010014428">
    <property type="protein sequence ID" value="GJT28033.1"/>
    <property type="molecule type" value="Genomic_DNA"/>
</dbReference>
<feature type="region of interest" description="Disordered" evidence="1">
    <location>
        <begin position="542"/>
        <end position="611"/>
    </location>
</feature>
<feature type="compositionally biased region" description="Basic and acidic residues" evidence="1">
    <location>
        <begin position="662"/>
        <end position="681"/>
    </location>
</feature>
<feature type="compositionally biased region" description="Basic and acidic residues" evidence="1">
    <location>
        <begin position="442"/>
        <end position="458"/>
    </location>
</feature>
<name>A0ABQ5CQ11_9ASTR</name>
<feature type="compositionally biased region" description="Polar residues" evidence="1">
    <location>
        <begin position="683"/>
        <end position="696"/>
    </location>
</feature>
<feature type="region of interest" description="Disordered" evidence="1">
    <location>
        <begin position="842"/>
        <end position="873"/>
    </location>
</feature>
<accession>A0ABQ5CQ11</accession>
<dbReference type="Proteomes" id="UP001151760">
    <property type="component" value="Unassembled WGS sequence"/>
</dbReference>
<reference evidence="2" key="2">
    <citation type="submission" date="2022-01" db="EMBL/GenBank/DDBJ databases">
        <authorList>
            <person name="Yamashiro T."/>
            <person name="Shiraishi A."/>
            <person name="Satake H."/>
            <person name="Nakayama K."/>
        </authorList>
    </citation>
    <scope>NUCLEOTIDE SEQUENCE</scope>
</reference>
<feature type="region of interest" description="Disordered" evidence="1">
    <location>
        <begin position="1033"/>
        <end position="1068"/>
    </location>
</feature>
<feature type="region of interest" description="Disordered" evidence="1">
    <location>
        <begin position="632"/>
        <end position="651"/>
    </location>
</feature>
<organism evidence="2 3">
    <name type="scientific">Tanacetum coccineum</name>
    <dbReference type="NCBI Taxonomy" id="301880"/>
    <lineage>
        <taxon>Eukaryota</taxon>
        <taxon>Viridiplantae</taxon>
        <taxon>Streptophyta</taxon>
        <taxon>Embryophyta</taxon>
        <taxon>Tracheophyta</taxon>
        <taxon>Spermatophyta</taxon>
        <taxon>Magnoliopsida</taxon>
        <taxon>eudicotyledons</taxon>
        <taxon>Gunneridae</taxon>
        <taxon>Pentapetalae</taxon>
        <taxon>asterids</taxon>
        <taxon>campanulids</taxon>
        <taxon>Asterales</taxon>
        <taxon>Asteraceae</taxon>
        <taxon>Asteroideae</taxon>
        <taxon>Anthemideae</taxon>
        <taxon>Anthemidinae</taxon>
        <taxon>Tanacetum</taxon>
    </lineage>
</organism>
<gene>
    <name evidence="2" type="ORF">Tco_0908308</name>
</gene>
<evidence type="ECO:0000313" key="2">
    <source>
        <dbReference type="EMBL" id="GJT28033.1"/>
    </source>
</evidence>
<keyword evidence="3" id="KW-1185">Reference proteome</keyword>
<comment type="caution">
    <text evidence="2">The sequence shown here is derived from an EMBL/GenBank/DDBJ whole genome shotgun (WGS) entry which is preliminary data.</text>
</comment>
<feature type="region of interest" description="Disordered" evidence="1">
    <location>
        <begin position="362"/>
        <end position="462"/>
    </location>
</feature>
<feature type="compositionally biased region" description="Basic and acidic residues" evidence="1">
    <location>
        <begin position="855"/>
        <end position="866"/>
    </location>
</feature>
<sequence length="1221" mass="136983">MGSLVIQRQSHVTNSYAMWDLAEMFKIQMKYVGTSAQYLEDRLNTMAEQNVPAQPPTRTDEQIVPRSQWLTIGKSNLLFNAQKIQKNPIFQISVDILSNTNFFQAFTASANVPAIYLQQFWKTMSYNEKTGVYSCQVDEQWFDLSADLLRKALAITPVNPTHPFELPPSGDTVIDFVNELGYPEPVEIVSSIRTNYVYQPWRAILSLLNQCLTGKTSGSDKPRHPVLQMLWGIVTQTNVDHAELIWEEFTQGIQTFFSHKASHKASLKNPKKKVTPLLIPYGRFSKVIIYYLASNNNIHRRPDSAVHHTGDDYVLGNLKFVPKGESVEVFGMAIPDPLITEAIQQSSYYPKYLKMVAENTKKTPQESASMQPATKRATPKNPTTTTPVKQTKPAPPPSKKPSKRKLPQKVRKGKPAFQLVDEEDEAQQESIPQREDDDPDLELAKKLSLETPQEKGEGEGDDADLEQAIKLSLDPAFLPQGRAPVGGVTIRDPVSEATPKLHEVVGKGKAVVTEEQVAHSLIDLSKKKRTTDQFILARQNDTETMTKGDKDQDEVDTSTVTSGVSIPVSDPEKAHEALAGPDPEPMNEDQTGSDSGKLHVSLAGPNPEHMDDEFLATAYPKVHENLKLITGERVIDDKPESHSGSMSSLKNLDDSFNFGDQFLHDKPTEDDQERSKVREESDSTIPDSSHQTVTSTPPVIAPFTEVSSSKPSLLVTPPPINTEATTITTSLPEITPFIALQLRVARLEQEMSEVKKTDHSADVLEGCQLYPKILRYLIEKYSVLPGPESTDEVDLEEFDLKSALFSHMNKKKSANRNTTNYRLYHALMEALIADEDAMDKEVADKVKDHKRKHDTKPPPKADEPNLKENQGSPEHLLQTTSNTLHKQDAITDTREAGVDSSMHRSDPESEHSEQSSDDISKQDEGNDSDMEDTDNAHIPNEREYDISADLWHTHLRFRRERNSQTTNSSESFDRETVKSQMRILSVISVKVFENYGYNYLRETILHRADYQEYKISEKDFKKLHQNDFEDLSSHYTRKAQPISRKTDKNQSTHSKHPSETIVFHNKDGNPARANIKQALGYLKDGDGDGNSQFLSAQDAIHPDEDVRLCLGDDLKKAQDHTVMSADSAVTYTSVHSEARSWSIPSEDPYEEAARQLLEQAPRSPEYVPDPMELEDHVPVYIPEPEHLEDLVPAEDEAPIEAHITEIASAPPPPLVAVLDTL</sequence>
<feature type="compositionally biased region" description="Basic and acidic residues" evidence="1">
    <location>
        <begin position="893"/>
        <end position="924"/>
    </location>
</feature>